<protein>
    <submittedName>
        <fullName evidence="2">Uncharacterized protein</fullName>
    </submittedName>
</protein>
<evidence type="ECO:0000313" key="5">
    <source>
        <dbReference type="Proteomes" id="UP000183071"/>
    </source>
</evidence>
<dbReference type="Proteomes" id="UP000183071">
    <property type="component" value="Unassembled WGS sequence"/>
</dbReference>
<evidence type="ECO:0000313" key="4">
    <source>
        <dbReference type="Proteomes" id="UP000037716"/>
    </source>
</evidence>
<gene>
    <name evidence="2" type="ORF">I602_2430</name>
    <name evidence="3" type="ORF">SAMN05444353_2204</name>
</gene>
<reference evidence="3 5" key="2">
    <citation type="submission" date="2016-10" db="EMBL/GenBank/DDBJ databases">
        <authorList>
            <person name="Varghese N."/>
            <person name="Submissions S."/>
        </authorList>
    </citation>
    <scope>NUCLEOTIDE SEQUENCE [LARGE SCALE GENOMIC DNA]</scope>
    <source>
        <strain evidence="3 5">DSW-5</strain>
    </source>
</reference>
<comment type="caution">
    <text evidence="2">The sequence shown here is derived from an EMBL/GenBank/DDBJ whole genome shotgun (WGS) entry which is preliminary data.</text>
</comment>
<dbReference type="PATRIC" id="fig|1300348.6.peg.2431"/>
<reference evidence="2 4" key="1">
    <citation type="submission" date="2015-07" db="EMBL/GenBank/DDBJ databases">
        <title>Genome of Polaribacter dokdonenesis DSW-5, isolated from seawater off Dokdo in Korea.</title>
        <authorList>
            <person name="Yoon K."/>
            <person name="Song J.Y."/>
            <person name="Kim J.F."/>
        </authorList>
    </citation>
    <scope>NUCLEOTIDE SEQUENCE [LARGE SCALE GENOMIC DNA]</scope>
    <source>
        <strain evidence="2 4">DSW-5</strain>
    </source>
</reference>
<sequence>MKNRKIADLRSTSETLRLGDASLKLLILTVSIIFMVESLINF</sequence>
<name>A0A0N0CG77_9FLAO</name>
<evidence type="ECO:0000313" key="2">
    <source>
        <dbReference type="EMBL" id="KOY52870.1"/>
    </source>
</evidence>
<evidence type="ECO:0000256" key="1">
    <source>
        <dbReference type="SAM" id="Phobius"/>
    </source>
</evidence>
<keyword evidence="5" id="KW-1185">Reference proteome</keyword>
<dbReference type="AlphaFoldDB" id="A0A0N0CG77"/>
<keyword evidence="1" id="KW-1133">Transmembrane helix</keyword>
<dbReference type="EMBL" id="FNUE01000002">
    <property type="protein sequence ID" value="SEE53669.1"/>
    <property type="molecule type" value="Genomic_DNA"/>
</dbReference>
<keyword evidence="1" id="KW-0812">Transmembrane</keyword>
<evidence type="ECO:0000313" key="3">
    <source>
        <dbReference type="EMBL" id="SEE53669.1"/>
    </source>
</evidence>
<dbReference type="RefSeq" id="WP_255164374.1">
    <property type="nucleotide sequence ID" value="NZ_FNUE01000002.1"/>
</dbReference>
<keyword evidence="1" id="KW-0472">Membrane</keyword>
<proteinExistence type="predicted"/>
<accession>A0A0N0CG77</accession>
<organism evidence="2 4">
    <name type="scientific">Polaribacter dokdonensis DSW-5</name>
    <dbReference type="NCBI Taxonomy" id="1300348"/>
    <lineage>
        <taxon>Bacteria</taxon>
        <taxon>Pseudomonadati</taxon>
        <taxon>Bacteroidota</taxon>
        <taxon>Flavobacteriia</taxon>
        <taxon>Flavobacteriales</taxon>
        <taxon>Flavobacteriaceae</taxon>
    </lineage>
</organism>
<feature type="transmembrane region" description="Helical" evidence="1">
    <location>
        <begin position="21"/>
        <end position="40"/>
    </location>
</feature>
<dbReference type="EMBL" id="LGBR01000001">
    <property type="protein sequence ID" value="KOY52870.1"/>
    <property type="molecule type" value="Genomic_DNA"/>
</dbReference>
<dbReference type="Proteomes" id="UP000037716">
    <property type="component" value="Unassembled WGS sequence"/>
</dbReference>